<keyword evidence="1" id="KW-1133">Transmembrane helix</keyword>
<protein>
    <submittedName>
        <fullName evidence="2">Uncharacterized protein</fullName>
    </submittedName>
</protein>
<reference evidence="2" key="2">
    <citation type="journal article" date="2024" name="Antonie Van Leeuwenhoek">
        <title>Roseihalotalea indica gen. nov., sp. nov., a halophilic Bacteroidetes from mesopelagic Southwest Indian Ocean with higher carbohydrate metabolic potential.</title>
        <authorList>
            <person name="Chen B."/>
            <person name="Zhang M."/>
            <person name="Lin D."/>
            <person name="Ye J."/>
            <person name="Tang K."/>
        </authorList>
    </citation>
    <scope>NUCLEOTIDE SEQUENCE</scope>
    <source>
        <strain evidence="2">TK19036</strain>
    </source>
</reference>
<accession>A0AA49JFC7</accession>
<dbReference type="AlphaFoldDB" id="A0AA49JFC7"/>
<feature type="transmembrane region" description="Helical" evidence="1">
    <location>
        <begin position="37"/>
        <end position="56"/>
    </location>
</feature>
<reference evidence="2" key="1">
    <citation type="journal article" date="2023" name="Comput. Struct. Biotechnol. J.">
        <title>Discovery of a novel marine Bacteroidetes with a rich repertoire of carbohydrate-active enzymes.</title>
        <authorList>
            <person name="Chen B."/>
            <person name="Liu G."/>
            <person name="Chen Q."/>
            <person name="Wang H."/>
            <person name="Liu L."/>
            <person name="Tang K."/>
        </authorList>
    </citation>
    <scope>NUCLEOTIDE SEQUENCE</scope>
    <source>
        <strain evidence="2">TK19036</strain>
    </source>
</reference>
<sequence length="149" mass="16339">MNDAQIHLALNHFPILGSLFGTILLGFGLFGKNKSLLNAGLITLFIITLMTIPVYLSGEGAEDIVEELGVDHDIIHEHEEIAEAAVWLMDTMGLLALISFFLSQKTFNRPARILTIVTFVMGIIVFGFMLQVGGTGGEIRHTELREASQ</sequence>
<gene>
    <name evidence="2" type="ORF">K4G66_23600</name>
</gene>
<dbReference type="EMBL" id="CP120682">
    <property type="protein sequence ID" value="WKN35364.1"/>
    <property type="molecule type" value="Genomic_DNA"/>
</dbReference>
<keyword evidence="1" id="KW-0812">Transmembrane</keyword>
<proteinExistence type="predicted"/>
<feature type="transmembrane region" description="Helical" evidence="1">
    <location>
        <begin position="12"/>
        <end position="30"/>
    </location>
</feature>
<feature type="transmembrane region" description="Helical" evidence="1">
    <location>
        <begin position="84"/>
        <end position="102"/>
    </location>
</feature>
<evidence type="ECO:0000313" key="2">
    <source>
        <dbReference type="EMBL" id="WKN35364.1"/>
    </source>
</evidence>
<keyword evidence="1" id="KW-0472">Membrane</keyword>
<evidence type="ECO:0000256" key="1">
    <source>
        <dbReference type="SAM" id="Phobius"/>
    </source>
</evidence>
<name>A0AA49JFC7_9BACT</name>
<organism evidence="2">
    <name type="scientific">Roseihalotalea indica</name>
    <dbReference type="NCBI Taxonomy" id="2867963"/>
    <lineage>
        <taxon>Bacteria</taxon>
        <taxon>Pseudomonadati</taxon>
        <taxon>Bacteroidota</taxon>
        <taxon>Cytophagia</taxon>
        <taxon>Cytophagales</taxon>
        <taxon>Catalimonadaceae</taxon>
        <taxon>Roseihalotalea</taxon>
    </lineage>
</organism>
<feature type="transmembrane region" description="Helical" evidence="1">
    <location>
        <begin position="114"/>
        <end position="134"/>
    </location>
</feature>